<comment type="caution">
    <text evidence="4">The sequence shown here is derived from an EMBL/GenBank/DDBJ whole genome shotgun (WGS) entry which is preliminary data.</text>
</comment>
<proteinExistence type="predicted"/>
<keyword evidence="2" id="KW-1133">Transmembrane helix</keyword>
<evidence type="ECO:0000256" key="1">
    <source>
        <dbReference type="SAM" id="MobiDB-lite"/>
    </source>
</evidence>
<name>A0A3R7MIQ8_PENVA</name>
<evidence type="ECO:0000313" key="5">
    <source>
        <dbReference type="Proteomes" id="UP000283509"/>
    </source>
</evidence>
<dbReference type="Proteomes" id="UP000283509">
    <property type="component" value="Unassembled WGS sequence"/>
</dbReference>
<keyword evidence="3" id="KW-0732">Signal</keyword>
<feature type="region of interest" description="Disordered" evidence="1">
    <location>
        <begin position="255"/>
        <end position="283"/>
    </location>
</feature>
<dbReference type="STRING" id="6689.A0A3R7MIQ8"/>
<reference evidence="4 5" key="2">
    <citation type="submission" date="2019-01" db="EMBL/GenBank/DDBJ databases">
        <title>The decoding of complex shrimp genome reveals the adaptation for benthos swimmer, frequently molting mechanism and breeding impact on genome.</title>
        <authorList>
            <person name="Sun Y."/>
            <person name="Gao Y."/>
            <person name="Yu Y."/>
        </authorList>
    </citation>
    <scope>NUCLEOTIDE SEQUENCE [LARGE SCALE GENOMIC DNA]</scope>
    <source>
        <tissue evidence="4">Muscle</tissue>
    </source>
</reference>
<keyword evidence="5" id="KW-1185">Reference proteome</keyword>
<sequence>MHHSQTTHFILLSPPPPSVIWTWSLMQFTLVLSATHAPKTRPSINYPPPKDMIDEMTPVDRMVHDFGEGDGLLRPSVTCSPNIDLFLDMDIIAILTTVFMQDGPFFLLRLTLIFGYKVVSYLNIFFTCKNTLLVSLQLYRLFVLISKKRIVIQKRKECLRQNSLTCASVEDAGSGGEDNAEVAKERSPSQEKPLPPPPEDVVVDQSVEQALLEILEVIGEDNVIKEIEKMAQQEEILQFRKSTASLKAIAEPVSSPASRKVSNGGPCVRTVRRGTKKQQSVSKRNQEYMKRMEDFQPFYAGSDCGSFSDTDVNNEQVPFYHQRGCVSGSSTSLVEPKADGRRRQGWNTIRDRFLHNDQHLQDTQWRASVPTSLHRESSRRSTHPLGASPCPPYEYSYSPEPHRRSRHTNKASKTGSSRTIHRSNAALTHSALARHHSASVNDFQTKYTCISESDADTLGTNV</sequence>
<evidence type="ECO:0000256" key="3">
    <source>
        <dbReference type="SAM" id="SignalP"/>
    </source>
</evidence>
<feature type="region of interest" description="Disordered" evidence="1">
    <location>
        <begin position="170"/>
        <end position="200"/>
    </location>
</feature>
<dbReference type="PANTHER" id="PTHR22168">
    <property type="entry name" value="TMEM26 PROTEIN"/>
    <property type="match status" value="1"/>
</dbReference>
<feature type="region of interest" description="Disordered" evidence="1">
    <location>
        <begin position="363"/>
        <end position="422"/>
    </location>
</feature>
<dbReference type="Pfam" id="PF09772">
    <property type="entry name" value="Tmem26"/>
    <property type="match status" value="1"/>
</dbReference>
<evidence type="ECO:0000256" key="2">
    <source>
        <dbReference type="SAM" id="Phobius"/>
    </source>
</evidence>
<feature type="chain" id="PRO_5018638975" evidence="3">
    <location>
        <begin position="34"/>
        <end position="462"/>
    </location>
</feature>
<protein>
    <submittedName>
        <fullName evidence="4">Putative transmembrane protein 26</fullName>
    </submittedName>
</protein>
<reference evidence="4 5" key="1">
    <citation type="submission" date="2018-04" db="EMBL/GenBank/DDBJ databases">
        <authorList>
            <person name="Zhang X."/>
            <person name="Yuan J."/>
            <person name="Li F."/>
            <person name="Xiang J."/>
        </authorList>
    </citation>
    <scope>NUCLEOTIDE SEQUENCE [LARGE SCALE GENOMIC DNA]</scope>
    <source>
        <tissue evidence="4">Muscle</tissue>
    </source>
</reference>
<dbReference type="EMBL" id="QCYY01003560">
    <property type="protein sequence ID" value="ROT62724.1"/>
    <property type="molecule type" value="Genomic_DNA"/>
</dbReference>
<dbReference type="AlphaFoldDB" id="A0A3R7MIQ8"/>
<feature type="signal peptide" evidence="3">
    <location>
        <begin position="1"/>
        <end position="33"/>
    </location>
</feature>
<keyword evidence="2 4" id="KW-0812">Transmembrane</keyword>
<keyword evidence="2" id="KW-0472">Membrane</keyword>
<dbReference type="InterPro" id="IPR019169">
    <property type="entry name" value="Transmembrane_26"/>
</dbReference>
<accession>A0A3R7MIQ8</accession>
<gene>
    <name evidence="4" type="ORF">C7M84_019439</name>
</gene>
<feature type="transmembrane region" description="Helical" evidence="2">
    <location>
        <begin position="91"/>
        <end position="116"/>
    </location>
</feature>
<evidence type="ECO:0000313" key="4">
    <source>
        <dbReference type="EMBL" id="ROT62724.1"/>
    </source>
</evidence>
<organism evidence="4 5">
    <name type="scientific">Penaeus vannamei</name>
    <name type="common">Whiteleg shrimp</name>
    <name type="synonym">Litopenaeus vannamei</name>
    <dbReference type="NCBI Taxonomy" id="6689"/>
    <lineage>
        <taxon>Eukaryota</taxon>
        <taxon>Metazoa</taxon>
        <taxon>Ecdysozoa</taxon>
        <taxon>Arthropoda</taxon>
        <taxon>Crustacea</taxon>
        <taxon>Multicrustacea</taxon>
        <taxon>Malacostraca</taxon>
        <taxon>Eumalacostraca</taxon>
        <taxon>Eucarida</taxon>
        <taxon>Decapoda</taxon>
        <taxon>Dendrobranchiata</taxon>
        <taxon>Penaeoidea</taxon>
        <taxon>Penaeidae</taxon>
        <taxon>Penaeus</taxon>
    </lineage>
</organism>